<evidence type="ECO:0000313" key="9">
    <source>
        <dbReference type="EMBL" id="CAH4034069.1"/>
    </source>
</evidence>
<sequence length="545" mass="60850">MGDEELNSSKTCDKKKHNVVIIGAGMAGLAAANYLINNGMEDFIIIEARKRIGGRIISIPMKNHRVELGANWIHGVLGNPIYELATANGLVNIINVPKPHKVIAATEDGKQAPFNVLQEIHEAYVCFLRRCEEYFLCQYLPPPDINSVGEHINLEATIYLERLPSSEEKKLRRLIFDCLLRRETCISGCNSMDEIDLSELGSYTELQGGNILIPSGYSSILQLMTKNIPSEKIISNCPVKKINWNSNGNSDDLGEESEDSDQTVIEDVSKASNNDKIPKLHVNVEEKPKKRSNYVEVQCDNGENYYANHVICTIPLGVLKDHAATLFDPQLPQYKNESIERLLFTPVDKIFLEYDRPFLNPDITEIMLLWDNSGAQESMADSWYKKMYSFTKVSETLLLGWVSGKEAEYMETLSMEEVGITCTKILRKFLNDPFVPEPILCVCTSWNKQAYTRGAYTAIAVGASQSDIESLAQPLFRNARDKKPVLLFAGEHTHSSFYSTVHGAFLSGQTAAKRVLSPDVSGENELECPGSADLQAWIQGIQING</sequence>
<evidence type="ECO:0000256" key="2">
    <source>
        <dbReference type="ARBA" id="ARBA00004496"/>
    </source>
</evidence>
<dbReference type="InterPro" id="IPR036188">
    <property type="entry name" value="FAD/NAD-bd_sf"/>
</dbReference>
<feature type="domain" description="Amine oxidase" evidence="8">
    <location>
        <begin position="291"/>
        <end position="516"/>
    </location>
</feature>
<keyword evidence="6" id="KW-0274">FAD</keyword>
<dbReference type="InterPro" id="IPR050281">
    <property type="entry name" value="Flavin_monoamine_oxidase"/>
</dbReference>
<evidence type="ECO:0000259" key="8">
    <source>
        <dbReference type="Pfam" id="PF01593"/>
    </source>
</evidence>
<dbReference type="SUPFAM" id="SSF51905">
    <property type="entry name" value="FAD/NAD(P)-binding domain"/>
    <property type="match status" value="1"/>
</dbReference>
<dbReference type="InterPro" id="IPR002937">
    <property type="entry name" value="Amino_oxidase"/>
</dbReference>
<reference evidence="9" key="1">
    <citation type="submission" date="2022-05" db="EMBL/GenBank/DDBJ databases">
        <authorList>
            <person name="Okamura Y."/>
        </authorList>
    </citation>
    <scope>NUCLEOTIDE SEQUENCE</scope>
</reference>
<dbReference type="Pfam" id="PF01593">
    <property type="entry name" value="Amino_oxidase"/>
    <property type="match status" value="2"/>
</dbReference>
<dbReference type="GO" id="GO:0005737">
    <property type="term" value="C:cytoplasm"/>
    <property type="evidence" value="ECO:0007669"/>
    <property type="project" value="UniProtKB-SubCell"/>
</dbReference>
<dbReference type="GO" id="GO:0046592">
    <property type="term" value="F:polyamine oxidase activity"/>
    <property type="evidence" value="ECO:0007669"/>
    <property type="project" value="TreeGrafter"/>
</dbReference>
<evidence type="ECO:0000256" key="5">
    <source>
        <dbReference type="ARBA" id="ARBA00022630"/>
    </source>
</evidence>
<comment type="caution">
    <text evidence="9">The sequence shown here is derived from an EMBL/GenBank/DDBJ whole genome shotgun (WGS) entry which is preliminary data.</text>
</comment>
<comment type="subcellular location">
    <subcellularLocation>
        <location evidence="2">Cytoplasm</location>
    </subcellularLocation>
</comment>
<evidence type="ECO:0000256" key="1">
    <source>
        <dbReference type="ARBA" id="ARBA00001974"/>
    </source>
</evidence>
<dbReference type="SUPFAM" id="SSF54373">
    <property type="entry name" value="FAD-linked reductases, C-terminal domain"/>
    <property type="match status" value="1"/>
</dbReference>
<comment type="similarity">
    <text evidence="3">Belongs to the flavin monoamine oxidase family.</text>
</comment>
<evidence type="ECO:0000256" key="4">
    <source>
        <dbReference type="ARBA" id="ARBA00022490"/>
    </source>
</evidence>
<gene>
    <name evidence="9" type="ORF">PIBRA_LOCUS10289</name>
</gene>
<protein>
    <recommendedName>
        <fullName evidence="8">Amine oxidase domain-containing protein</fullName>
    </recommendedName>
</protein>
<organism evidence="9 10">
    <name type="scientific">Pieris brassicae</name>
    <name type="common">White butterfly</name>
    <name type="synonym">Large white butterfly</name>
    <dbReference type="NCBI Taxonomy" id="7116"/>
    <lineage>
        <taxon>Eukaryota</taxon>
        <taxon>Metazoa</taxon>
        <taxon>Ecdysozoa</taxon>
        <taxon>Arthropoda</taxon>
        <taxon>Hexapoda</taxon>
        <taxon>Insecta</taxon>
        <taxon>Pterygota</taxon>
        <taxon>Neoptera</taxon>
        <taxon>Endopterygota</taxon>
        <taxon>Lepidoptera</taxon>
        <taxon>Glossata</taxon>
        <taxon>Ditrysia</taxon>
        <taxon>Papilionoidea</taxon>
        <taxon>Pieridae</taxon>
        <taxon>Pierinae</taxon>
        <taxon>Pieris</taxon>
    </lineage>
</organism>
<dbReference type="AlphaFoldDB" id="A0A9P0XDB4"/>
<dbReference type="Gene3D" id="3.90.660.10">
    <property type="match status" value="1"/>
</dbReference>
<dbReference type="PANTHER" id="PTHR10742">
    <property type="entry name" value="FLAVIN MONOAMINE OXIDASE"/>
    <property type="match status" value="1"/>
</dbReference>
<keyword evidence="4" id="KW-0963">Cytoplasm</keyword>
<name>A0A9P0XDB4_PIEBR</name>
<proteinExistence type="inferred from homology"/>
<dbReference type="Proteomes" id="UP001152562">
    <property type="component" value="Unassembled WGS sequence"/>
</dbReference>
<keyword evidence="7" id="KW-0560">Oxidoreductase</keyword>
<dbReference type="OrthoDB" id="2019015at2759"/>
<dbReference type="EMBL" id="CALOZG010000035">
    <property type="protein sequence ID" value="CAH4034069.1"/>
    <property type="molecule type" value="Genomic_DNA"/>
</dbReference>
<evidence type="ECO:0000256" key="6">
    <source>
        <dbReference type="ARBA" id="ARBA00022827"/>
    </source>
</evidence>
<dbReference type="PANTHER" id="PTHR10742:SF405">
    <property type="entry name" value="PEROXISOMAL N(1)-ACETYL-SPERMINE_SPERMIDINE OXIDASE"/>
    <property type="match status" value="1"/>
</dbReference>
<evidence type="ECO:0000256" key="7">
    <source>
        <dbReference type="ARBA" id="ARBA00023002"/>
    </source>
</evidence>
<keyword evidence="10" id="KW-1185">Reference proteome</keyword>
<evidence type="ECO:0000256" key="3">
    <source>
        <dbReference type="ARBA" id="ARBA00005995"/>
    </source>
</evidence>
<feature type="domain" description="Amine oxidase" evidence="8">
    <location>
        <begin position="26"/>
        <end position="250"/>
    </location>
</feature>
<comment type="cofactor">
    <cofactor evidence="1">
        <name>FAD</name>
        <dbReference type="ChEBI" id="CHEBI:57692"/>
    </cofactor>
</comment>
<keyword evidence="5" id="KW-0285">Flavoprotein</keyword>
<dbReference type="Gene3D" id="3.50.50.60">
    <property type="entry name" value="FAD/NAD(P)-binding domain"/>
    <property type="match status" value="2"/>
</dbReference>
<evidence type="ECO:0000313" key="10">
    <source>
        <dbReference type="Proteomes" id="UP001152562"/>
    </source>
</evidence>
<accession>A0A9P0XDB4</accession>